<evidence type="ECO:0000313" key="3">
    <source>
        <dbReference type="Proteomes" id="UP000828390"/>
    </source>
</evidence>
<dbReference type="Proteomes" id="UP000828390">
    <property type="component" value="Unassembled WGS sequence"/>
</dbReference>
<comment type="caution">
    <text evidence="2">The sequence shown here is derived from an EMBL/GenBank/DDBJ whole genome shotgun (WGS) entry which is preliminary data.</text>
</comment>
<protein>
    <submittedName>
        <fullName evidence="2">Uncharacterized protein</fullName>
    </submittedName>
</protein>
<sequence length="107" mass="11391">MTTTCALGDRSGPRTDLTGSCKRGPQLPPLLVPRQTILEMVIMLTSRHQCPESQATTPGWSATVLHPGPVSMESTVSHYFTTCMVRPSVPCASGSPLRTVPKPQSGS</sequence>
<evidence type="ECO:0000313" key="2">
    <source>
        <dbReference type="EMBL" id="KAH3887660.1"/>
    </source>
</evidence>
<reference evidence="2" key="2">
    <citation type="submission" date="2020-11" db="EMBL/GenBank/DDBJ databases">
        <authorList>
            <person name="McCartney M.A."/>
            <person name="Auch B."/>
            <person name="Kono T."/>
            <person name="Mallez S."/>
            <person name="Becker A."/>
            <person name="Gohl D.M."/>
            <person name="Silverstein K.A.T."/>
            <person name="Koren S."/>
            <person name="Bechman K.B."/>
            <person name="Herman A."/>
            <person name="Abrahante J.E."/>
            <person name="Garbe J."/>
        </authorList>
    </citation>
    <scope>NUCLEOTIDE SEQUENCE</scope>
    <source>
        <strain evidence="2">Duluth1</strain>
        <tissue evidence="2">Whole animal</tissue>
    </source>
</reference>
<keyword evidence="3" id="KW-1185">Reference proteome</keyword>
<dbReference type="EMBL" id="JAIWYP010000001">
    <property type="protein sequence ID" value="KAH3887660.1"/>
    <property type="molecule type" value="Genomic_DNA"/>
</dbReference>
<dbReference type="AlphaFoldDB" id="A0A9D4N231"/>
<evidence type="ECO:0000256" key="1">
    <source>
        <dbReference type="SAM" id="MobiDB-lite"/>
    </source>
</evidence>
<accession>A0A9D4N231</accession>
<organism evidence="2 3">
    <name type="scientific">Dreissena polymorpha</name>
    <name type="common">Zebra mussel</name>
    <name type="synonym">Mytilus polymorpha</name>
    <dbReference type="NCBI Taxonomy" id="45954"/>
    <lineage>
        <taxon>Eukaryota</taxon>
        <taxon>Metazoa</taxon>
        <taxon>Spiralia</taxon>
        <taxon>Lophotrochozoa</taxon>
        <taxon>Mollusca</taxon>
        <taxon>Bivalvia</taxon>
        <taxon>Autobranchia</taxon>
        <taxon>Heteroconchia</taxon>
        <taxon>Euheterodonta</taxon>
        <taxon>Imparidentia</taxon>
        <taxon>Neoheterodontei</taxon>
        <taxon>Myida</taxon>
        <taxon>Dreissenoidea</taxon>
        <taxon>Dreissenidae</taxon>
        <taxon>Dreissena</taxon>
    </lineage>
</organism>
<reference evidence="2" key="1">
    <citation type="journal article" date="2019" name="bioRxiv">
        <title>The Genome of the Zebra Mussel, Dreissena polymorpha: A Resource for Invasive Species Research.</title>
        <authorList>
            <person name="McCartney M.A."/>
            <person name="Auch B."/>
            <person name="Kono T."/>
            <person name="Mallez S."/>
            <person name="Zhang Y."/>
            <person name="Obille A."/>
            <person name="Becker A."/>
            <person name="Abrahante J.E."/>
            <person name="Garbe J."/>
            <person name="Badalamenti J.P."/>
            <person name="Herman A."/>
            <person name="Mangelson H."/>
            <person name="Liachko I."/>
            <person name="Sullivan S."/>
            <person name="Sone E.D."/>
            <person name="Koren S."/>
            <person name="Silverstein K.A.T."/>
            <person name="Beckman K.B."/>
            <person name="Gohl D.M."/>
        </authorList>
    </citation>
    <scope>NUCLEOTIDE SEQUENCE</scope>
    <source>
        <strain evidence="2">Duluth1</strain>
        <tissue evidence="2">Whole animal</tissue>
    </source>
</reference>
<gene>
    <name evidence="2" type="ORF">DPMN_011678</name>
</gene>
<name>A0A9D4N231_DREPO</name>
<proteinExistence type="predicted"/>
<feature type="region of interest" description="Disordered" evidence="1">
    <location>
        <begin position="1"/>
        <end position="28"/>
    </location>
</feature>